<dbReference type="Proteomes" id="UP000021315">
    <property type="component" value="Unassembled WGS sequence"/>
</dbReference>
<dbReference type="InterPro" id="IPR009363">
    <property type="entry name" value="Phage_Mu_Gp16"/>
</dbReference>
<dbReference type="EMBL" id="CP058708">
    <property type="protein sequence ID" value="QLH52024.1"/>
    <property type="molecule type" value="Genomic_DNA"/>
</dbReference>
<proteinExistence type="predicted"/>
<reference evidence="1 3" key="1">
    <citation type="submission" date="2014-02" db="EMBL/GenBank/DDBJ databases">
        <title>Expanding our view of genomic diversity in Candidatus Accumulibacter clades.</title>
        <authorList>
            <person name="Skennerton C.T."/>
            <person name="Barr J.J."/>
            <person name="Slater F.R."/>
            <person name="Bond P.L."/>
            <person name="Tyson G.W."/>
        </authorList>
    </citation>
    <scope>NUCLEOTIDE SEQUENCE [LARGE SCALE GENOMIC DNA]</scope>
    <source>
        <strain evidence="3">SK-02</strain>
    </source>
</reference>
<gene>
    <name evidence="1" type="ORF">AW06_002872</name>
    <name evidence="2" type="ORF">HWD57_21285</name>
</gene>
<reference evidence="2" key="3">
    <citation type="submission" date="2020-06" db="EMBL/GenBank/DDBJ databases">
        <authorList>
            <person name="Arumugam K."/>
            <person name="Besarab I."/>
            <person name="Haryono M."/>
            <person name="Bagci C."/>
            <person name="Beier S."/>
            <person name="Buchfink B."/>
            <person name="Gorska A."/>
            <person name="Qiu G."/>
            <person name="Huson D.H."/>
            <person name="Williams R.B."/>
        </authorList>
    </citation>
    <scope>NUCLEOTIDE SEQUENCE</scope>
    <source>
        <strain evidence="2">SSA1</strain>
    </source>
</reference>
<dbReference type="KEGG" id="acog:HWD57_21285"/>
<protein>
    <submittedName>
        <fullName evidence="2">DUF1018 domain-containing protein</fullName>
    </submittedName>
    <submittedName>
        <fullName evidence="1">Mu-like prophage protein gp16</fullName>
    </submittedName>
</protein>
<organism evidence="1 3">
    <name type="scientific">Candidatus Accumulibacter cognatus</name>
    <dbReference type="NCBI Taxonomy" id="2954383"/>
    <lineage>
        <taxon>Bacteria</taxon>
        <taxon>Pseudomonadati</taxon>
        <taxon>Pseudomonadota</taxon>
        <taxon>Betaproteobacteria</taxon>
        <taxon>Candidatus Accumulibacter</taxon>
    </lineage>
</organism>
<name>A0A080M6H7_9PROT</name>
<evidence type="ECO:0000313" key="2">
    <source>
        <dbReference type="EMBL" id="QLH52024.1"/>
    </source>
</evidence>
<evidence type="ECO:0000313" key="4">
    <source>
        <dbReference type="Proteomes" id="UP000509684"/>
    </source>
</evidence>
<dbReference type="Proteomes" id="UP000509684">
    <property type="component" value="Chromosome"/>
</dbReference>
<accession>A0A080M6H7</accession>
<keyword evidence="3" id="KW-1185">Reference proteome</keyword>
<dbReference type="EMBL" id="JDST02000064">
    <property type="protein sequence ID" value="KFB76075.1"/>
    <property type="molecule type" value="Genomic_DNA"/>
</dbReference>
<evidence type="ECO:0000313" key="3">
    <source>
        <dbReference type="Proteomes" id="UP000021315"/>
    </source>
</evidence>
<dbReference type="STRING" id="1453999.AW06_002872"/>
<dbReference type="AlphaFoldDB" id="A0A080M6H7"/>
<evidence type="ECO:0000313" key="1">
    <source>
        <dbReference type="EMBL" id="KFB76075.1"/>
    </source>
</evidence>
<sequence length="154" mass="17140">MATREQYYALIHLGAARLGHKEDADYRAWLESLTGKRSCKECSEAELASLVTTLRACNALENPRLKGVKGGIGQGDRPTEPQWRLANELCRQLDMTGCDDARFAAFAKRNAKVDHPRFLTKESMRLLIAALIAWKNNLKAKKTQSTSDSEGKSS</sequence>
<dbReference type="Pfam" id="PF06252">
    <property type="entry name" value="GemA"/>
    <property type="match status" value="1"/>
</dbReference>
<reference evidence="2 4" key="2">
    <citation type="journal article" date="2019" name="Microbiome">
        <title>Annotated bacterial chromosomes from frame-shift-corrected long-read metagenomic data.</title>
        <authorList>
            <person name="Arumugam K."/>
            <person name="Bagci C."/>
            <person name="Bessarab I."/>
            <person name="Beier S."/>
            <person name="Buchfink B."/>
            <person name="Gorska A."/>
            <person name="Qiu G."/>
            <person name="Huson D.H."/>
            <person name="Williams R.B.H."/>
        </authorList>
    </citation>
    <scope>NUCLEOTIDE SEQUENCE [LARGE SCALE GENOMIC DNA]</scope>
    <source>
        <strain evidence="2">SSA1</strain>
    </source>
</reference>
<accession>A0A7D5SHN5</accession>